<name>A0ABM9M0L5_9MYCO</name>
<dbReference type="PANTHER" id="PTHR43798">
    <property type="entry name" value="MONOACYLGLYCEROL LIPASE"/>
    <property type="match status" value="1"/>
</dbReference>
<gene>
    <name evidence="2" type="ORF">MU0053_003714</name>
</gene>
<dbReference type="SUPFAM" id="SSF53474">
    <property type="entry name" value="alpha/beta-Hydrolases"/>
    <property type="match status" value="1"/>
</dbReference>
<dbReference type="PANTHER" id="PTHR43798:SF33">
    <property type="entry name" value="HYDROLASE, PUTATIVE (AFU_ORTHOLOGUE AFUA_2G14860)-RELATED"/>
    <property type="match status" value="1"/>
</dbReference>
<proteinExistence type="predicted"/>
<evidence type="ECO:0000259" key="1">
    <source>
        <dbReference type="Pfam" id="PF12697"/>
    </source>
</evidence>
<dbReference type="InterPro" id="IPR029058">
    <property type="entry name" value="AB_hydrolase_fold"/>
</dbReference>
<dbReference type="InterPro" id="IPR000073">
    <property type="entry name" value="AB_hydrolase_1"/>
</dbReference>
<keyword evidence="3" id="KW-1185">Reference proteome</keyword>
<protein>
    <submittedName>
        <fullName evidence="2">Alpha/beta hydrolase</fullName>
    </submittedName>
</protein>
<feature type="domain" description="AB hydrolase-1" evidence="1">
    <location>
        <begin position="69"/>
        <end position="295"/>
    </location>
</feature>
<dbReference type="Gene3D" id="3.40.50.1820">
    <property type="entry name" value="alpha/beta hydrolase"/>
    <property type="match status" value="1"/>
</dbReference>
<dbReference type="InterPro" id="IPR050266">
    <property type="entry name" value="AB_hydrolase_sf"/>
</dbReference>
<accession>A0ABM9M0L5</accession>
<organism evidence="2 3">
    <name type="scientific">[Mycobacterium] burgundiense</name>
    <dbReference type="NCBI Taxonomy" id="3064286"/>
    <lineage>
        <taxon>Bacteria</taxon>
        <taxon>Bacillati</taxon>
        <taxon>Actinomycetota</taxon>
        <taxon>Actinomycetes</taxon>
        <taxon>Mycobacteriales</taxon>
        <taxon>Mycobacteriaceae</taxon>
        <taxon>Mycolicibacterium</taxon>
    </lineage>
</organism>
<dbReference type="Proteomes" id="UP001190465">
    <property type="component" value="Chromosome"/>
</dbReference>
<dbReference type="Pfam" id="PF12697">
    <property type="entry name" value="Abhydrolase_6"/>
    <property type="match status" value="1"/>
</dbReference>
<dbReference type="EMBL" id="OY726397">
    <property type="protein sequence ID" value="CAJ1508043.1"/>
    <property type="molecule type" value="Genomic_DNA"/>
</dbReference>
<dbReference type="GO" id="GO:0016787">
    <property type="term" value="F:hydrolase activity"/>
    <property type="evidence" value="ECO:0007669"/>
    <property type="project" value="UniProtKB-KW"/>
</dbReference>
<reference evidence="2 3" key="1">
    <citation type="submission" date="2023-08" db="EMBL/GenBank/DDBJ databases">
        <authorList>
            <person name="Folkvardsen B D."/>
            <person name="Norman A."/>
        </authorList>
    </citation>
    <scope>NUCLEOTIDE SEQUENCE [LARGE SCALE GENOMIC DNA]</scope>
    <source>
        <strain evidence="2 3">Mu0053</strain>
    </source>
</reference>
<evidence type="ECO:0000313" key="2">
    <source>
        <dbReference type="EMBL" id="CAJ1508043.1"/>
    </source>
</evidence>
<keyword evidence="2" id="KW-0378">Hydrolase</keyword>
<evidence type="ECO:0000313" key="3">
    <source>
        <dbReference type="Proteomes" id="UP001190465"/>
    </source>
</evidence>
<dbReference type="RefSeq" id="WP_308479075.1">
    <property type="nucleotide sequence ID" value="NZ_OY726397.1"/>
</dbReference>
<sequence length="306" mass="33295">MPAAFAVPPVNIGRHRDVGYFRSAAAFAEYLRAYRSGMARLPPYTSSDIPTTFGTVRVYRFDGPAGAPVLLLPGRNASTPMYGVNLEPLRNRRTVYCLDLLGEAGLSVQTRRIAGAEDQAQWLDETLAGLGVHRAHLLGVSIGGWTATNAAVHRPGRVASLTLLDAVLTFDRLPVTTVLASMAMYLPGVPESLRRRTLRWISGGVDLEEAEPVASLIAAGAKNFVLRSAMPRRFTEQQLRSLEVPVLAFIAGRSVMLNAHRATENARKLLRHSQVELWPTASHAINGEYPEKIAEVASAFWDSALG</sequence>